<evidence type="ECO:0000313" key="2">
    <source>
        <dbReference type="EMBL" id="KAK4321460.1"/>
    </source>
</evidence>
<gene>
    <name evidence="2" type="ORF">Pmani_007737</name>
</gene>
<keyword evidence="3" id="KW-1185">Reference proteome</keyword>
<dbReference type="Proteomes" id="UP001292094">
    <property type="component" value="Unassembled WGS sequence"/>
</dbReference>
<protein>
    <submittedName>
        <fullName evidence="2">Uncharacterized protein</fullName>
    </submittedName>
</protein>
<dbReference type="AlphaFoldDB" id="A0AAE1Q8C1"/>
<name>A0AAE1Q8C1_9EUCA</name>
<evidence type="ECO:0000256" key="1">
    <source>
        <dbReference type="SAM" id="MobiDB-lite"/>
    </source>
</evidence>
<comment type="caution">
    <text evidence="2">The sequence shown here is derived from an EMBL/GenBank/DDBJ whole genome shotgun (WGS) entry which is preliminary data.</text>
</comment>
<reference evidence="2" key="1">
    <citation type="submission" date="2023-11" db="EMBL/GenBank/DDBJ databases">
        <title>Genome assemblies of two species of porcelain crab, Petrolisthes cinctipes and Petrolisthes manimaculis (Anomura: Porcellanidae).</title>
        <authorList>
            <person name="Angst P."/>
        </authorList>
    </citation>
    <scope>NUCLEOTIDE SEQUENCE</scope>
    <source>
        <strain evidence="2">PB745_02</strain>
        <tissue evidence="2">Gill</tissue>
    </source>
</reference>
<organism evidence="2 3">
    <name type="scientific">Petrolisthes manimaculis</name>
    <dbReference type="NCBI Taxonomy" id="1843537"/>
    <lineage>
        <taxon>Eukaryota</taxon>
        <taxon>Metazoa</taxon>
        <taxon>Ecdysozoa</taxon>
        <taxon>Arthropoda</taxon>
        <taxon>Crustacea</taxon>
        <taxon>Multicrustacea</taxon>
        <taxon>Malacostraca</taxon>
        <taxon>Eumalacostraca</taxon>
        <taxon>Eucarida</taxon>
        <taxon>Decapoda</taxon>
        <taxon>Pleocyemata</taxon>
        <taxon>Anomura</taxon>
        <taxon>Galatheoidea</taxon>
        <taxon>Porcellanidae</taxon>
        <taxon>Petrolisthes</taxon>
    </lineage>
</organism>
<sequence length="92" mass="9477">MDEVAVGGGGGGGGGTELDMGEQDLGRPVKLRGLMGVVPTLISNWGSNAHGLNDKLSKLNCRQCVLMCVMTATASGGKSRPQKRHLSPTTDP</sequence>
<feature type="compositionally biased region" description="Gly residues" evidence="1">
    <location>
        <begin position="1"/>
        <end position="16"/>
    </location>
</feature>
<feature type="region of interest" description="Disordered" evidence="1">
    <location>
        <begin position="1"/>
        <end position="22"/>
    </location>
</feature>
<accession>A0AAE1Q8C1</accession>
<dbReference type="EMBL" id="JAWZYT010000587">
    <property type="protein sequence ID" value="KAK4321460.1"/>
    <property type="molecule type" value="Genomic_DNA"/>
</dbReference>
<proteinExistence type="predicted"/>
<evidence type="ECO:0000313" key="3">
    <source>
        <dbReference type="Proteomes" id="UP001292094"/>
    </source>
</evidence>